<proteinExistence type="predicted"/>
<dbReference type="InterPro" id="IPR046867">
    <property type="entry name" value="AldOxase/xan_DH_MoCoBD2"/>
</dbReference>
<dbReference type="GO" id="GO:0016491">
    <property type="term" value="F:oxidoreductase activity"/>
    <property type="evidence" value="ECO:0007669"/>
    <property type="project" value="UniProtKB-KW"/>
</dbReference>
<reference evidence="4 5" key="2">
    <citation type="submission" date="2020-03" db="EMBL/GenBank/DDBJ databases">
        <title>Bacillus aquiflavi sp. nov., isolated from yellow water of strong flavor Chinese baijiu in Yibin region of China.</title>
        <authorList>
            <person name="Xie J."/>
        </authorList>
    </citation>
    <scope>NUCLEOTIDE SEQUENCE [LARGE SCALE GENOMIC DNA]</scope>
    <source>
        <strain evidence="4 5">Gsoil 114</strain>
    </source>
</reference>
<reference evidence="4 5" key="1">
    <citation type="submission" date="2020-02" db="EMBL/GenBank/DDBJ databases">
        <authorList>
            <person name="Feng H."/>
        </authorList>
    </citation>
    <scope>NUCLEOTIDE SEQUENCE [LARGE SCALE GENOMIC DNA]</scope>
    <source>
        <strain evidence="4 5">Gsoil 114</strain>
    </source>
</reference>
<dbReference type="SMART" id="SM01008">
    <property type="entry name" value="Ald_Xan_dh_C"/>
    <property type="match status" value="1"/>
</dbReference>
<keyword evidence="1" id="KW-0500">Molybdenum</keyword>
<dbReference type="Pfam" id="PF20256">
    <property type="entry name" value="MoCoBD_2"/>
    <property type="match status" value="1"/>
</dbReference>
<dbReference type="Pfam" id="PF01315">
    <property type="entry name" value="Ald_Xan_dh_C"/>
    <property type="match status" value="1"/>
</dbReference>
<dbReference type="InterPro" id="IPR000674">
    <property type="entry name" value="Ald_Oxase/Xan_DH_a/b"/>
</dbReference>
<dbReference type="Pfam" id="PF02738">
    <property type="entry name" value="MoCoBD_1"/>
    <property type="match status" value="1"/>
</dbReference>
<dbReference type="PANTHER" id="PTHR11908:SF132">
    <property type="entry name" value="ALDEHYDE OXIDASE 1-RELATED"/>
    <property type="match status" value="1"/>
</dbReference>
<dbReference type="GO" id="GO:0005506">
    <property type="term" value="F:iron ion binding"/>
    <property type="evidence" value="ECO:0007669"/>
    <property type="project" value="InterPro"/>
</dbReference>
<name>A0A6M0P5D3_9BACI</name>
<dbReference type="Gene3D" id="3.30.365.10">
    <property type="entry name" value="Aldehyde oxidase/xanthine dehydrogenase, molybdopterin binding domain"/>
    <property type="match status" value="4"/>
</dbReference>
<evidence type="ECO:0000259" key="3">
    <source>
        <dbReference type="SMART" id="SM01008"/>
    </source>
</evidence>
<evidence type="ECO:0000313" key="5">
    <source>
        <dbReference type="Proteomes" id="UP000476934"/>
    </source>
</evidence>
<evidence type="ECO:0000256" key="1">
    <source>
        <dbReference type="ARBA" id="ARBA00022505"/>
    </source>
</evidence>
<dbReference type="InterPro" id="IPR037165">
    <property type="entry name" value="AldOxase/xan_DH_Mopterin-bd_sf"/>
</dbReference>
<accession>A0A6M0P5D3</accession>
<feature type="domain" description="Aldehyde oxidase/xanthine dehydrogenase a/b hammerhead" evidence="3">
    <location>
        <begin position="18"/>
        <end position="121"/>
    </location>
</feature>
<dbReference type="AlphaFoldDB" id="A0A6M0P5D3"/>
<protein>
    <submittedName>
        <fullName evidence="4">Xanthine dehydrogenase family protein molybdopterin-binding subunit</fullName>
    </submittedName>
</protein>
<organism evidence="4 5">
    <name type="scientific">Heyndrickxia ginsengihumi</name>
    <dbReference type="NCBI Taxonomy" id="363870"/>
    <lineage>
        <taxon>Bacteria</taxon>
        <taxon>Bacillati</taxon>
        <taxon>Bacillota</taxon>
        <taxon>Bacilli</taxon>
        <taxon>Bacillales</taxon>
        <taxon>Bacillaceae</taxon>
        <taxon>Heyndrickxia</taxon>
    </lineage>
</organism>
<keyword evidence="5" id="KW-1185">Reference proteome</keyword>
<dbReference type="SUPFAM" id="SSF54665">
    <property type="entry name" value="CO dehydrogenase molybdoprotein N-domain-like"/>
    <property type="match status" value="1"/>
</dbReference>
<comment type="caution">
    <text evidence="4">The sequence shown here is derived from an EMBL/GenBank/DDBJ whole genome shotgun (WGS) entry which is preliminary data.</text>
</comment>
<dbReference type="Gene3D" id="3.90.1170.50">
    <property type="entry name" value="Aldehyde oxidase/xanthine dehydrogenase, a/b hammerhead"/>
    <property type="match status" value="1"/>
</dbReference>
<keyword evidence="2" id="KW-0560">Oxidoreductase</keyword>
<dbReference type="Proteomes" id="UP000476934">
    <property type="component" value="Unassembled WGS sequence"/>
</dbReference>
<dbReference type="InterPro" id="IPR016208">
    <property type="entry name" value="Ald_Oxase/xanthine_DH-like"/>
</dbReference>
<sequence>MNVIGKGIIRKDAVDKVTGEAKYANDFSTNGMLHAAILMSPLAHARIKEIDTTEAKKIPGVRAIIAGERFPLTGEEMRDRPPIAVDKVRHHGEAVAIVIADHLGIAKQATNMIRVKYEPLPVVNSPTEAFKKHAPLVHENLGNYEKIAEVYPSPGTNIASIQKIRKGNMEVGWKDSAVTVEASFSLKPSDHTAMETRCSTAEIERDGTIIITTTSQAPYMVKKLISMYFNEDIGKIVVKTPLVGGGYGGKASVHTEILAYLASKAVGGRPVKLAYTREEDMLTAPCHIGLDAKVKLGCTEDGVLKVAEITYLFDGGAYADKAIDLSRAAAVDCTGPYHIENIWCNSYCMYTNHPYASPYRGFSHSELLFAFERTMDLLAQKLEMDPFELRYKNAILPGHMTPSQVVLNHSTIGNLRKCIDRVKELANWNEGQLIEIDERYIRVKGVSCGWKTSTIDTNASSGVVLTFNSDGSVNIISGIIEIGTGTKTILAQMLAERLQMDVNKVHVRMDVETDTTPEHWKTVASRGTFMAGRALLEAADDVERQLKDIASRVLRCSPTVLAVANSRVFFKDDPNIGLPFSAIVHGYQYPNGNSIGGQIIGSGSYILQGLTHIDRETGAGKPGPEWTVCASVVEVEFDRRDYTYRIVRASTVVDIGMVLNEKTARGQVTGAMSMGLAFGGRETFIFDKLGRVMNPQLRTYRPIHYGENPEYLVDFITTPQVDAPYGARGVGEHGILGMPAALGNSLSLAAEVSLHQLPLTPELIWRTKEALKNASL</sequence>
<dbReference type="SUPFAM" id="SSF56003">
    <property type="entry name" value="Molybdenum cofactor-binding domain"/>
    <property type="match status" value="1"/>
</dbReference>
<dbReference type="EMBL" id="JAAIWK010000010">
    <property type="protein sequence ID" value="NEY19932.1"/>
    <property type="molecule type" value="Genomic_DNA"/>
</dbReference>
<gene>
    <name evidence="4" type="ORF">G4D61_08115</name>
</gene>
<dbReference type="RefSeq" id="WP_163173663.1">
    <property type="nucleotide sequence ID" value="NZ_JAAIWK010000010.1"/>
</dbReference>
<evidence type="ECO:0000256" key="2">
    <source>
        <dbReference type="ARBA" id="ARBA00023002"/>
    </source>
</evidence>
<evidence type="ECO:0000313" key="4">
    <source>
        <dbReference type="EMBL" id="NEY19932.1"/>
    </source>
</evidence>
<dbReference type="InterPro" id="IPR036856">
    <property type="entry name" value="Ald_Oxase/Xan_DH_a/b_sf"/>
</dbReference>
<dbReference type="InterPro" id="IPR008274">
    <property type="entry name" value="AldOxase/xan_DH_MoCoBD1"/>
</dbReference>
<dbReference type="PANTHER" id="PTHR11908">
    <property type="entry name" value="XANTHINE DEHYDROGENASE"/>
    <property type="match status" value="1"/>
</dbReference>